<feature type="transmembrane region" description="Helical" evidence="1">
    <location>
        <begin position="252"/>
        <end position="270"/>
    </location>
</feature>
<protein>
    <recommendedName>
        <fullName evidence="4">UbiA protein</fullName>
    </recommendedName>
</protein>
<name>A0A0D0GI02_9SPHI</name>
<evidence type="ECO:0000313" key="3">
    <source>
        <dbReference type="Proteomes" id="UP000032049"/>
    </source>
</evidence>
<sequence length="302" mass="34537">MGLKIIKFIFFGNYFIGLLAVALTIESTLQLKVPFNSLTYYILLFFAPIVYYTYAYMGAKSSINTQNPRTAWYAEHRNFIRLSQLLLSLVCGGLIAYMVISNFQAILHLPLEYWIIVGLVIGMAVLYYGLVPVFFFNLNLRNTGWLKPFIIGFVWAATANLLPLILLKIQSDTDVAKTTFWYFLFVKNWMFCTVNAIMFDMKDYAIDSNSQLKTFVVRIGLKKTIFYVLIPLLITGILSLLVFAGIEKFPLPRVLINLIPFVLTAIVAYSMNSRKKIFYYLIVIDGLIMVKAICGIIAMQFI</sequence>
<evidence type="ECO:0000313" key="2">
    <source>
        <dbReference type="EMBL" id="KIO76857.1"/>
    </source>
</evidence>
<comment type="caution">
    <text evidence="2">The sequence shown here is derived from an EMBL/GenBank/DDBJ whole genome shotgun (WGS) entry which is preliminary data.</text>
</comment>
<proteinExistence type="predicted"/>
<keyword evidence="1" id="KW-0472">Membrane</keyword>
<keyword evidence="3" id="KW-1185">Reference proteome</keyword>
<reference evidence="2 3" key="1">
    <citation type="submission" date="2015-01" db="EMBL/GenBank/DDBJ databases">
        <title>Draft genome sequence of Pedobacter sp. NL19 isolated from sludge of an effluent treatment pond in an abandoned uranium mine.</title>
        <authorList>
            <person name="Santos T."/>
            <person name="Caetano T."/>
            <person name="Covas C."/>
            <person name="Cruz A."/>
            <person name="Mendo S."/>
        </authorList>
    </citation>
    <scope>NUCLEOTIDE SEQUENCE [LARGE SCALE GENOMIC DNA]</scope>
    <source>
        <strain evidence="2 3">NL19</strain>
    </source>
</reference>
<gene>
    <name evidence="2" type="ORF">TH53_12715</name>
</gene>
<dbReference type="STRING" id="1503925.TH53_12715"/>
<feature type="transmembrane region" description="Helical" evidence="1">
    <location>
        <begin position="113"/>
        <end position="136"/>
    </location>
</feature>
<dbReference type="AlphaFoldDB" id="A0A0D0GI02"/>
<dbReference type="OrthoDB" id="1452981at2"/>
<dbReference type="EMBL" id="JXRA01000053">
    <property type="protein sequence ID" value="KIO76857.1"/>
    <property type="molecule type" value="Genomic_DNA"/>
</dbReference>
<evidence type="ECO:0008006" key="4">
    <source>
        <dbReference type="Google" id="ProtNLM"/>
    </source>
</evidence>
<feature type="transmembrane region" description="Helical" evidence="1">
    <location>
        <begin position="225"/>
        <end position="246"/>
    </location>
</feature>
<feature type="transmembrane region" description="Helical" evidence="1">
    <location>
        <begin position="37"/>
        <end position="57"/>
    </location>
</feature>
<keyword evidence="1" id="KW-1133">Transmembrane helix</keyword>
<organism evidence="2 3">
    <name type="scientific">Pedobacter lusitanus</name>
    <dbReference type="NCBI Taxonomy" id="1503925"/>
    <lineage>
        <taxon>Bacteria</taxon>
        <taxon>Pseudomonadati</taxon>
        <taxon>Bacteroidota</taxon>
        <taxon>Sphingobacteriia</taxon>
        <taxon>Sphingobacteriales</taxon>
        <taxon>Sphingobacteriaceae</taxon>
        <taxon>Pedobacter</taxon>
    </lineage>
</organism>
<evidence type="ECO:0000256" key="1">
    <source>
        <dbReference type="SAM" id="Phobius"/>
    </source>
</evidence>
<accession>A0A0D0GI02</accession>
<feature type="transmembrane region" description="Helical" evidence="1">
    <location>
        <begin position="148"/>
        <end position="167"/>
    </location>
</feature>
<keyword evidence="1" id="KW-0812">Transmembrane</keyword>
<feature type="transmembrane region" description="Helical" evidence="1">
    <location>
        <begin position="277"/>
        <end position="301"/>
    </location>
</feature>
<feature type="transmembrane region" description="Helical" evidence="1">
    <location>
        <begin position="179"/>
        <end position="199"/>
    </location>
</feature>
<dbReference type="Proteomes" id="UP000032049">
    <property type="component" value="Unassembled WGS sequence"/>
</dbReference>
<feature type="transmembrane region" description="Helical" evidence="1">
    <location>
        <begin position="85"/>
        <end position="107"/>
    </location>
</feature>
<feature type="transmembrane region" description="Helical" evidence="1">
    <location>
        <begin position="5"/>
        <end position="25"/>
    </location>
</feature>